<keyword evidence="2" id="KW-0012">Acyltransferase</keyword>
<evidence type="ECO:0000256" key="2">
    <source>
        <dbReference type="ARBA" id="ARBA00023315"/>
    </source>
</evidence>
<comment type="caution">
    <text evidence="4">The sequence shown here is derived from an EMBL/GenBank/DDBJ whole genome shotgun (WGS) entry which is preliminary data.</text>
</comment>
<dbReference type="InterPro" id="IPR050832">
    <property type="entry name" value="Bact_Acetyltransf"/>
</dbReference>
<dbReference type="CDD" id="cd04301">
    <property type="entry name" value="NAT_SF"/>
    <property type="match status" value="1"/>
</dbReference>
<dbReference type="InterPro" id="IPR000182">
    <property type="entry name" value="GNAT_dom"/>
</dbReference>
<evidence type="ECO:0000259" key="3">
    <source>
        <dbReference type="PROSITE" id="PS51186"/>
    </source>
</evidence>
<dbReference type="RefSeq" id="WP_378161894.1">
    <property type="nucleotide sequence ID" value="NZ_JBHSBU010000001.1"/>
</dbReference>
<keyword evidence="1" id="KW-0808">Transferase</keyword>
<proteinExistence type="predicted"/>
<reference evidence="5" key="1">
    <citation type="journal article" date="2019" name="Int. J. Syst. Evol. Microbiol.">
        <title>The Global Catalogue of Microorganisms (GCM) 10K type strain sequencing project: providing services to taxonomists for standard genome sequencing and annotation.</title>
        <authorList>
            <consortium name="The Broad Institute Genomics Platform"/>
            <consortium name="The Broad Institute Genome Sequencing Center for Infectious Disease"/>
            <person name="Wu L."/>
            <person name="Ma J."/>
        </authorList>
    </citation>
    <scope>NUCLEOTIDE SEQUENCE [LARGE SCALE GENOMIC DNA]</scope>
    <source>
        <strain evidence="5">LMG 29894</strain>
    </source>
</reference>
<gene>
    <name evidence="4" type="ORF">ACFOW7_05490</name>
</gene>
<organism evidence="4 5">
    <name type="scientific">Chitinimonas lacunae</name>
    <dbReference type="NCBI Taxonomy" id="1963018"/>
    <lineage>
        <taxon>Bacteria</taxon>
        <taxon>Pseudomonadati</taxon>
        <taxon>Pseudomonadota</taxon>
        <taxon>Betaproteobacteria</taxon>
        <taxon>Neisseriales</taxon>
        <taxon>Chitinibacteraceae</taxon>
        <taxon>Chitinimonas</taxon>
    </lineage>
</organism>
<dbReference type="Gene3D" id="3.40.630.30">
    <property type="match status" value="1"/>
</dbReference>
<accession>A0ABV8MP47</accession>
<dbReference type="Pfam" id="PF00583">
    <property type="entry name" value="Acetyltransf_1"/>
    <property type="match status" value="1"/>
</dbReference>
<evidence type="ECO:0000313" key="5">
    <source>
        <dbReference type="Proteomes" id="UP001595791"/>
    </source>
</evidence>
<evidence type="ECO:0000313" key="4">
    <source>
        <dbReference type="EMBL" id="MFC4158812.1"/>
    </source>
</evidence>
<dbReference type="PROSITE" id="PS51186">
    <property type="entry name" value="GNAT"/>
    <property type="match status" value="1"/>
</dbReference>
<dbReference type="SUPFAM" id="SSF55729">
    <property type="entry name" value="Acyl-CoA N-acyltransferases (Nat)"/>
    <property type="match status" value="1"/>
</dbReference>
<evidence type="ECO:0000256" key="1">
    <source>
        <dbReference type="ARBA" id="ARBA00022679"/>
    </source>
</evidence>
<name>A0ABV8MP47_9NEIS</name>
<dbReference type="EMBL" id="JBHSBU010000001">
    <property type="protein sequence ID" value="MFC4158812.1"/>
    <property type="molecule type" value="Genomic_DNA"/>
</dbReference>
<protein>
    <submittedName>
        <fullName evidence="4">GNAT family N-acetyltransferase</fullName>
    </submittedName>
</protein>
<dbReference type="Proteomes" id="UP001595791">
    <property type="component" value="Unassembled WGS sequence"/>
</dbReference>
<feature type="domain" description="N-acetyltransferase" evidence="3">
    <location>
        <begin position="4"/>
        <end position="149"/>
    </location>
</feature>
<dbReference type="InterPro" id="IPR016181">
    <property type="entry name" value="Acyl_CoA_acyltransferase"/>
</dbReference>
<sequence length="149" mass="16454">MYAITQEDPDSPDARRLIDELSATLARIAGDNGPSPFDLSEARAPQARFVIARDASGQALGCGALRPIARDIAELKRMYARQGRNGVGSAMLKHLEEEARQLGYRALWLETRKINTVAVAFYQRHGYLIIPNFGKYAGRDDAVCFAKSL</sequence>
<keyword evidence="5" id="KW-1185">Reference proteome</keyword>
<dbReference type="PANTHER" id="PTHR43877">
    <property type="entry name" value="AMINOALKYLPHOSPHONATE N-ACETYLTRANSFERASE-RELATED-RELATED"/>
    <property type="match status" value="1"/>
</dbReference>
<dbReference type="PANTHER" id="PTHR43877:SF2">
    <property type="entry name" value="AMINOALKYLPHOSPHONATE N-ACETYLTRANSFERASE-RELATED"/>
    <property type="match status" value="1"/>
</dbReference>